<keyword evidence="1" id="KW-1133">Transmembrane helix</keyword>
<keyword evidence="1" id="KW-0812">Transmembrane</keyword>
<organism evidence="2">
    <name type="scientific">viral metagenome</name>
    <dbReference type="NCBI Taxonomy" id="1070528"/>
    <lineage>
        <taxon>unclassified sequences</taxon>
        <taxon>metagenomes</taxon>
        <taxon>organismal metagenomes</taxon>
    </lineage>
</organism>
<feature type="transmembrane region" description="Helical" evidence="1">
    <location>
        <begin position="9"/>
        <end position="28"/>
    </location>
</feature>
<sequence length="111" mass="12529">MNTNEKRAVGLYVVLSLLAIVVLIVLVAKKKNCGEGYRKCVCSQADAGRRQVCQDTEQVWKNYQNGLTEYAPMPKHREWTTISPGDMDFPPTNCPHYKSWAEWDFAGFGSA</sequence>
<name>A0A6C0EJF0_9ZZZZ</name>
<evidence type="ECO:0000313" key="2">
    <source>
        <dbReference type="EMBL" id="QHT29296.1"/>
    </source>
</evidence>
<keyword evidence="1" id="KW-0472">Membrane</keyword>
<proteinExistence type="predicted"/>
<accession>A0A6C0EJF0</accession>
<protein>
    <submittedName>
        <fullName evidence="2">Uncharacterized protein</fullName>
    </submittedName>
</protein>
<dbReference type="EMBL" id="MN738876">
    <property type="protein sequence ID" value="QHT29296.1"/>
    <property type="molecule type" value="Genomic_DNA"/>
</dbReference>
<reference evidence="2" key="1">
    <citation type="journal article" date="2020" name="Nature">
        <title>Giant virus diversity and host interactions through global metagenomics.</title>
        <authorList>
            <person name="Schulz F."/>
            <person name="Roux S."/>
            <person name="Paez-Espino D."/>
            <person name="Jungbluth S."/>
            <person name="Walsh D.A."/>
            <person name="Denef V.J."/>
            <person name="McMahon K.D."/>
            <person name="Konstantinidis K.T."/>
            <person name="Eloe-Fadrosh E.A."/>
            <person name="Kyrpides N.C."/>
            <person name="Woyke T."/>
        </authorList>
    </citation>
    <scope>NUCLEOTIDE SEQUENCE</scope>
    <source>
        <strain evidence="2">GVMAG-M-3300005589-24</strain>
    </source>
</reference>
<dbReference type="AlphaFoldDB" id="A0A6C0EJF0"/>
<evidence type="ECO:0000256" key="1">
    <source>
        <dbReference type="SAM" id="Phobius"/>
    </source>
</evidence>